<dbReference type="InterPro" id="IPR023398">
    <property type="entry name" value="TIF_eIF4e-like"/>
</dbReference>
<feature type="region of interest" description="Disordered" evidence="2">
    <location>
        <begin position="1299"/>
        <end position="1331"/>
    </location>
</feature>
<evidence type="ECO:0000313" key="6">
    <source>
        <dbReference type="Proteomes" id="UP000186817"/>
    </source>
</evidence>
<feature type="transmembrane region" description="Helical" evidence="3">
    <location>
        <begin position="788"/>
        <end position="805"/>
    </location>
</feature>
<feature type="compositionally biased region" description="Basic and acidic residues" evidence="2">
    <location>
        <begin position="2110"/>
        <end position="2129"/>
    </location>
</feature>
<protein>
    <submittedName>
        <fullName evidence="5">Eukaryotic translation initiation factor 4E type 2</fullName>
    </submittedName>
</protein>
<feature type="region of interest" description="Disordered" evidence="2">
    <location>
        <begin position="1069"/>
        <end position="1116"/>
    </location>
</feature>
<evidence type="ECO:0000259" key="4">
    <source>
        <dbReference type="PROSITE" id="PS50994"/>
    </source>
</evidence>
<dbReference type="Gene3D" id="3.30.420.10">
    <property type="entry name" value="Ribonuclease H-like superfamily/Ribonuclease H"/>
    <property type="match status" value="1"/>
</dbReference>
<keyword evidence="1" id="KW-0694">RNA-binding</keyword>
<dbReference type="EMBL" id="LSRX01000101">
    <property type="protein sequence ID" value="OLQ09227.1"/>
    <property type="molecule type" value="Genomic_DNA"/>
</dbReference>
<dbReference type="PANTHER" id="PTHR11960:SF18">
    <property type="entry name" value="EUKARYOTIC TRANSLATION INITIATION FACTOR 4E HOMOLOGOUS PROTEIN, ISOFORM B"/>
    <property type="match status" value="1"/>
</dbReference>
<feature type="compositionally biased region" description="Basic and acidic residues" evidence="2">
    <location>
        <begin position="1959"/>
        <end position="1972"/>
    </location>
</feature>
<feature type="transmembrane region" description="Helical" evidence="3">
    <location>
        <begin position="506"/>
        <end position="526"/>
    </location>
</feature>
<keyword evidence="1 5" id="KW-0396">Initiation factor</keyword>
<comment type="caution">
    <text evidence="5">The sequence shown here is derived from an EMBL/GenBank/DDBJ whole genome shotgun (WGS) entry which is preliminary data.</text>
</comment>
<gene>
    <name evidence="5" type="primary">EIF4E2</name>
    <name evidence="5" type="ORF">AK812_SmicGene7160</name>
</gene>
<reference evidence="5 6" key="1">
    <citation type="submission" date="2016-02" db="EMBL/GenBank/DDBJ databases">
        <title>Genome analysis of coral dinoflagellate symbionts highlights evolutionary adaptations to a symbiotic lifestyle.</title>
        <authorList>
            <person name="Aranda M."/>
            <person name="Li Y."/>
            <person name="Liew Y.J."/>
            <person name="Baumgarten S."/>
            <person name="Simakov O."/>
            <person name="Wilson M."/>
            <person name="Piel J."/>
            <person name="Ashoor H."/>
            <person name="Bougouffa S."/>
            <person name="Bajic V.B."/>
            <person name="Ryu T."/>
            <person name="Ravasi T."/>
            <person name="Bayer T."/>
            <person name="Micklem G."/>
            <person name="Kim H."/>
            <person name="Bhak J."/>
            <person name="Lajeunesse T.C."/>
            <person name="Voolstra C.R."/>
        </authorList>
    </citation>
    <scope>NUCLEOTIDE SEQUENCE [LARGE SCALE GENOMIC DNA]</scope>
    <source>
        <strain evidence="5 6">CCMP2467</strain>
    </source>
</reference>
<comment type="similarity">
    <text evidence="1">Belongs to the eukaryotic initiation factor 4E family.</text>
</comment>
<keyword evidence="3" id="KW-0812">Transmembrane</keyword>
<dbReference type="GO" id="GO:0015074">
    <property type="term" value="P:DNA integration"/>
    <property type="evidence" value="ECO:0007669"/>
    <property type="project" value="InterPro"/>
</dbReference>
<evidence type="ECO:0000256" key="1">
    <source>
        <dbReference type="RuleBase" id="RU004374"/>
    </source>
</evidence>
<evidence type="ECO:0000256" key="2">
    <source>
        <dbReference type="SAM" id="MobiDB-lite"/>
    </source>
</evidence>
<dbReference type="PANTHER" id="PTHR11960">
    <property type="entry name" value="EUKARYOTIC TRANSLATION INITIATION FACTOR 4E RELATED"/>
    <property type="match status" value="1"/>
</dbReference>
<dbReference type="PROSITE" id="PS50994">
    <property type="entry name" value="INTEGRASE"/>
    <property type="match status" value="1"/>
</dbReference>
<keyword evidence="6" id="KW-1185">Reference proteome</keyword>
<dbReference type="InterPro" id="IPR013103">
    <property type="entry name" value="RVT_2"/>
</dbReference>
<dbReference type="GO" id="GO:0016281">
    <property type="term" value="C:eukaryotic translation initiation factor 4F complex"/>
    <property type="evidence" value="ECO:0007669"/>
    <property type="project" value="TreeGrafter"/>
</dbReference>
<dbReference type="Gene3D" id="3.30.760.10">
    <property type="entry name" value="RNA Cap, Translation Initiation Factor Eif4e"/>
    <property type="match status" value="1"/>
</dbReference>
<dbReference type="GO" id="GO:0000340">
    <property type="term" value="F:RNA 7-methylguanosine cap binding"/>
    <property type="evidence" value="ECO:0007669"/>
    <property type="project" value="TreeGrafter"/>
</dbReference>
<sequence length="4033" mass="451323">MSNCGISPEDLRVVEDQYPPSETPLETAWTFWYDKKTSDRKESEQYMEGLKQLGSFNTIEGFYRYYSYLLRPSDLPRDHNVLLFRKGYRPMWEEFPEGGCWIIRIKRKASQNYVNRMWENLLLAFIGEEFELPDVVGCVLSTRLKDDVLSVWNLTNRDNTARFRIGEKLKEVLGLDMNALIQYKDHMQSLQGRRGLSIPKSVLAHTRSALTATHFGASPRTLSWVAWWNVVVEILSGFGILVLPFLMNEYFYVAGLLLLVLMKLLRKVPLRSLLLQPAMLATTRRTSLFGLSEGPVSEEGCCCAWEATFRVLLSSLAFVSLAIQWDALSSMCEEQESAALGCALLGCGEAARKALLAGGKADGAEACLVRLRSCHCIQKAGVHTNLCYSLGPIFCSTGLDGAPHALLQRTSVVLCAVIAPPLWLCLYVLFAVMKPDQDQLKAQVQSEIQRMLRRMESSEDASTPRCASRACILFEVAYLAIDMVLDASCLATLIQSNQYILACCQAAVLLLSLLQQLGVGIVAVASSVRESLRLGYCTDVLLRIVQSERLMESFLSMLIQGTALTSLSSGAATQFSISIFMSLYGIIRAVYREVHLDLRGLVIMPSPMEEKMKAMLAQNARGGKSDEAPVKERALAVAENPQAGQGVETWDGVGSQEMVPQGRRSRNAGQHTIEIYFPQFYFSQVEMEEFDARAERRCFRKKGMVQLPHILTAADMDMEDESAFIAGIFLVEAVAAFTILPRVVKFRSAVKEFGRNLCEHCGLVATKSADLLTEQKIRNVFYASLSDFFRYMMMVILGILLLRCFSYQVRWLASPEQIPNRNRVEDLPTLVMLCFTLLYLNFRCLSSPCMMNVLSGILMAFTVSLSNNSTRAMASRLLIGITTRNPLPLEAHVSLCVQKGLYASCCRFRLVAEPAGSIMVAPSLYGGADDGEVPDDPWATAAREANQSVDDDTAEIYARPRRAWRRGEAGETPDGASNGPPTTGNHEQFLPGDRNVSEETWEDPAWQSWEGYDGSRNFFSGGPRHWHQWSEGWPRNDWATDGWNSQSSSTTAGYDTAGPALAATTSWTRTTSGATTRRASGDHLRDWQPQGGQQWSQGTTWETRGDEKDRRGGVSEKMSVPVFSAEDQGEKLGSSARSYIRQIEAWTQVTRAPKAHQALLLYQALTGRAWIEAEELQVTELATDEGVEKFKAWITERYQEIEVGKIAEALNGFFKKLRRTPGQSIREFNAAFDRSYARLLEVDCRLPETAKAWAYLNALALSHAEELTILGSVSNEFITARLQRAAVLHEKSLKRPWENRRSWEKDGVPARSPGRPNTAMNTDNREEEPGWAEEAYEADELDDEEAKIFEAYMTAKHQYKDVLRARGLDQEGIKRATDEKIALAKSKSFCSVCKQRGHWHRDPECPMRSSSNDKGGRDWTADKVQTAHAIFETNTNLGETLLAITDCACTKSVMGTSWLQRFVDVLKGMNVEVPLLPEQDNFRFGASRIYTSSYAVVVPLRLGSHWVLIRASVVHGDLPLLVSRGALASLGMVYDLEHHVADFVKVGVTGHPLLTTPSGHPALNVHPGDQGLPSLAHPKMWNASKSIRGDIQILSTAEAYMVGHAGNGFGNSVSTPSTRMPQIFYEKKISPEVRNMLSGDVLPLESFVKWWQTTKLSADFWIETPEALIRVHVVPRKTFFSPEEWRLYVIFLSCMISGNSAREIANHVSSVYGSAVQCSIVESFAHPTHLLCLRPGMSRRPAWQMTKQELLAEATRLGLAPHPDWTAVELRSAIVEMTQDLRTSSVPKGLSSMKLQELKDEADKIGLVYGEKVTRGMLMRNIRDYHATPDNTVMTIGKHRGNTYSQIPVSYARWADAEEKANGANMHPDLRRFVMWHRRQQDPAPSTSVTTLEKMNNPEKYAVVDPTNQRSAAASDQSWDEVKSLTSPGSKGYVKDDRPLGQPSSTSSSSAPKPVKRPAAKDKGEARMKLDVDPQVKDEIRALETRLAALKQLMGPQDQIYHDSEDFDYGKVTGDHKGTNRVHTNNSGGDPIYHGPQDIVYAKATTNREDPNRDYINDLANDLIYHDSKDVGNDQAIENHEDANRVRTNDTGGNLIYHGPQDVVADEATANHEDPSRDHPNDFNKDQIYHDSPAIDNSGDDSEFRSDEEHCVMFAEPVEALIKDRLLAQDFSKETLTLILNHVFGTHGERLPRRGAMPRKTAFGSDDGGDRRISLGYYTYGGLRGICNNTPGYASLSIYLKYYILHRDPGAKWTSLAISLDNEAKIHGDYHNLRGTYNYLTCAGDFTSGGGLWRERSKGEHIEEELVSWRQDEKGTKCAGTVLPTLGEVAKFSGERRHATEPWEGGHRWSITCFTTRSYIESTKEEKRRLRQWGYPVPDLRYLTPDRKVLRMPGATDESGPSKRFFPKYSQRKSLWKSAMRASAFLTWSLTSLSTAQAMLTSSGDNGVSLLEIGSLSQTLEAANINGVSIAEPISWRDLLEPGGTEQTIKAVREFEPNVVWISADEFYIPPKAPRDRWEQVCSAINACVQEQVSGDRSLVVETRNLPPPVRDELHGQLSELGNVTEHSFDEVQFLKVRPRRPTDVYVSEGGELVDQATPERTGAAGISFEKGVKSDVAATLRRLHQNLGHPAVPDLVRHLRLAGASTEVLKAAKSLSCETCRRCHGPRSPKPASEPKLVEFGEVVGVDMMFAYDIEKKKHKLLSIVDYASSYHVVVKVPNQTGSTLEKEFLKHWVQIFGAPKTITLDLETGIQDAFSRLSDWFQIDLQTSAGQAHWQAGFCERHGKWWKEIFARLVEDQTVNADDIETAIGATSAAKNNLRRKCGWAPCQIVFGKTPRDEDDIYDKEIDEGNFVPQTSDDAQRRRESIRSAAKAAFLRVRAEDKIRRGSLQRSRVRPRDLPSGEMALFWRKDKNNKKGAWRGPGVVIGRQQENYWIARGGRCFLCAPEHVRGASPEELGGLFALRATREDLQRLIERGHDDEDAFIEEEPGDYDIDDYAPTEDEDAAMEEELEFTNGDLDPAPPNLRRPPGELGDDSLGPRPVRRRHRRKEPQEAMMMKRATTQRGREKQLEKELPWRLIPLEMQAEFRAAERKQWQEHLTLKALRPLSVTDSERVLREEGDRIIGCRFAYRDKNLARRRTNPDAEWRPKARLVVAGHLDPDVKSGALRTDSPTVSRTAVMCILQVTAARLHEGWSVAAGDVTAAFLNGDALERKLYLRQPKHGLPDLHPSQLIVIEKGVFGLIDSPRKWWKKFRNDIQDQVIDLGTGENAKFFNSALDPCVFQLMKVDANGEVLEGRLSRSVQQQLSSCFPVEEWENDTFDFIGSHIEVREHEIRISQSGYVESRLFEVAVDPKEDGEQRASPEQIADNRSLIGALSWLASQTRPDLACGVSMAQQLQASPTINDVRFTNSLAKQAILHGEEGIILKEINLDNLLVTVYHDAGWSNAPESREDPIYFLDTSDEEKGKITEGPWATKMRKAKRKNSSVASQLGLLVVMTETGAAQGLSCPSSVVEWKSHACDRVCRSTFGAETMGCIEGVELAQYVRAMMSALLTGVLSRRSGEEIPFIAMTDCRSLYDHFHKDGLPRTPTDRRLAIDIACLRQAVKEEVKTREDKRNLSDYNIQKESTCLFALSDYNIQKANLDVMNFVFVLLYNFICTGVEVHMNLLHSEEGEEGAKAAIFSEAIYQITLVLAGSFAIRSQIWASAQRGVSLKNSELELAALYRILGGLCDAVVMLDDSLQLTEDSAALSTLFLRGCSSSTDLAGNDFVSYFRAEDREHVRQRLSLATIYAGQPALALNASLQDSAGNCINVELLHLPFERTEGCIRHVVGIREFHQDPAAVGPLIMADVPSSTLGSTEVAPSDEERAGKDTALTLIADPALEQMYFARERFAFDDDLLFGRPDSDYDSDGDLFLPRRRSLFPRFPQADSFISLQVADCYFTQETVACRFRHGINAGAFLSDVIVEVRAGVIHPNDMGLTVFEHDGRYYTFNNRTLYVLKHAGVNVVRAKLWNRPNNYHSRICFGKNAAMR</sequence>
<feature type="compositionally biased region" description="Basic and acidic residues" evidence="2">
    <location>
        <begin position="1299"/>
        <end position="1308"/>
    </location>
</feature>
<feature type="region of interest" description="Disordered" evidence="2">
    <location>
        <begin position="945"/>
        <end position="992"/>
    </location>
</feature>
<feature type="transmembrane region" description="Helical" evidence="3">
    <location>
        <begin position="249"/>
        <end position="265"/>
    </location>
</feature>
<feature type="transmembrane region" description="Helical" evidence="3">
    <location>
        <begin position="571"/>
        <end position="591"/>
    </location>
</feature>
<feature type="region of interest" description="Disordered" evidence="2">
    <location>
        <begin position="1904"/>
        <end position="1972"/>
    </location>
</feature>
<feature type="transmembrane region" description="Helical" evidence="3">
    <location>
        <begin position="723"/>
        <end position="744"/>
    </location>
</feature>
<feature type="region of interest" description="Disordered" evidence="2">
    <location>
        <begin position="2110"/>
        <end position="2144"/>
    </location>
</feature>
<dbReference type="InterPro" id="IPR012337">
    <property type="entry name" value="RNaseH-like_sf"/>
</dbReference>
<feature type="domain" description="Integrase catalytic" evidence="4">
    <location>
        <begin position="2672"/>
        <end position="2845"/>
    </location>
</feature>
<feature type="transmembrane region" description="Helical" evidence="3">
    <location>
        <begin position="826"/>
        <end position="842"/>
    </location>
</feature>
<dbReference type="Pfam" id="PF01652">
    <property type="entry name" value="IF4E"/>
    <property type="match status" value="1"/>
</dbReference>
<dbReference type="InterPro" id="IPR001584">
    <property type="entry name" value="Integrase_cat-core"/>
</dbReference>
<feature type="region of interest" description="Disordered" evidence="2">
    <location>
        <begin position="2015"/>
        <end position="2036"/>
    </location>
</feature>
<organism evidence="5 6">
    <name type="scientific">Symbiodinium microadriaticum</name>
    <name type="common">Dinoflagellate</name>
    <name type="synonym">Zooxanthella microadriatica</name>
    <dbReference type="NCBI Taxonomy" id="2951"/>
    <lineage>
        <taxon>Eukaryota</taxon>
        <taxon>Sar</taxon>
        <taxon>Alveolata</taxon>
        <taxon>Dinophyceae</taxon>
        <taxon>Suessiales</taxon>
        <taxon>Symbiodiniaceae</taxon>
        <taxon>Symbiodinium</taxon>
    </lineage>
</organism>
<feature type="transmembrane region" description="Helical" evidence="3">
    <location>
        <begin position="412"/>
        <end position="433"/>
    </location>
</feature>
<keyword evidence="1" id="KW-0648">Protein biosynthesis</keyword>
<feature type="region of interest" description="Disordered" evidence="2">
    <location>
        <begin position="3015"/>
        <end position="3070"/>
    </location>
</feature>
<feature type="compositionally biased region" description="Low complexity" evidence="2">
    <location>
        <begin position="1069"/>
        <end position="1078"/>
    </location>
</feature>
<dbReference type="InterPro" id="IPR036397">
    <property type="entry name" value="RNaseH_sf"/>
</dbReference>
<dbReference type="Proteomes" id="UP000186817">
    <property type="component" value="Unassembled WGS sequence"/>
</dbReference>
<accession>A0A1Q9EPB6</accession>
<feature type="compositionally biased region" description="Basic and acidic residues" evidence="2">
    <location>
        <begin position="1103"/>
        <end position="1114"/>
    </location>
</feature>
<feature type="compositionally biased region" description="Low complexity" evidence="2">
    <location>
        <begin position="1087"/>
        <end position="1102"/>
    </location>
</feature>
<feature type="region of interest" description="Disordered" evidence="2">
    <location>
        <begin position="2077"/>
        <end position="2098"/>
    </location>
</feature>
<dbReference type="GO" id="GO:0003743">
    <property type="term" value="F:translation initiation factor activity"/>
    <property type="evidence" value="ECO:0007669"/>
    <property type="project" value="UniProtKB-KW"/>
</dbReference>
<dbReference type="SUPFAM" id="SSF55418">
    <property type="entry name" value="eIF4e-like"/>
    <property type="match status" value="1"/>
</dbReference>
<dbReference type="InterPro" id="IPR001040">
    <property type="entry name" value="TIF_eIF_4E"/>
</dbReference>
<feature type="compositionally biased region" description="Basic and acidic residues" evidence="2">
    <location>
        <begin position="2077"/>
        <end position="2088"/>
    </location>
</feature>
<keyword evidence="3" id="KW-0472">Membrane</keyword>
<dbReference type="SUPFAM" id="SSF53098">
    <property type="entry name" value="Ribonuclease H-like"/>
    <property type="match status" value="1"/>
</dbReference>
<keyword evidence="3" id="KW-1133">Transmembrane helix</keyword>
<proteinExistence type="inferred from homology"/>
<feature type="transmembrane region" description="Helical" evidence="3">
    <location>
        <begin position="472"/>
        <end position="494"/>
    </location>
</feature>
<feature type="compositionally biased region" description="Polar residues" evidence="2">
    <location>
        <begin position="1906"/>
        <end position="1917"/>
    </location>
</feature>
<dbReference type="OrthoDB" id="590761at2759"/>
<evidence type="ECO:0000256" key="3">
    <source>
        <dbReference type="SAM" id="Phobius"/>
    </source>
</evidence>
<name>A0A1Q9EPB6_SYMMI</name>
<evidence type="ECO:0000313" key="5">
    <source>
        <dbReference type="EMBL" id="OLQ09227.1"/>
    </source>
</evidence>
<dbReference type="Pfam" id="PF07727">
    <property type="entry name" value="RVT_2"/>
    <property type="match status" value="1"/>
</dbReference>